<dbReference type="InterPro" id="IPR029044">
    <property type="entry name" value="Nucleotide-diphossugar_trans"/>
</dbReference>
<evidence type="ECO:0000313" key="3">
    <source>
        <dbReference type="Proteomes" id="UP000179270"/>
    </source>
</evidence>
<dbReference type="PANTHER" id="PTHR43179:SF7">
    <property type="entry name" value="RHAMNOSYLTRANSFERASE WBBL"/>
    <property type="match status" value="1"/>
</dbReference>
<dbReference type="PANTHER" id="PTHR43179">
    <property type="entry name" value="RHAMNOSYLTRANSFERASE WBBL"/>
    <property type="match status" value="1"/>
</dbReference>
<proteinExistence type="predicted"/>
<dbReference type="Gene3D" id="3.90.550.10">
    <property type="entry name" value="Spore Coat Polysaccharide Biosynthesis Protein SpsA, Chain A"/>
    <property type="match status" value="1"/>
</dbReference>
<evidence type="ECO:0000259" key="1">
    <source>
        <dbReference type="Pfam" id="PF00535"/>
    </source>
</evidence>
<reference evidence="2 3" key="1">
    <citation type="journal article" date="2016" name="Nat. Commun.">
        <title>Thousands of microbial genomes shed light on interconnected biogeochemical processes in an aquifer system.</title>
        <authorList>
            <person name="Anantharaman K."/>
            <person name="Brown C.T."/>
            <person name="Hug L.A."/>
            <person name="Sharon I."/>
            <person name="Castelle C.J."/>
            <person name="Probst A.J."/>
            <person name="Thomas B.C."/>
            <person name="Singh A."/>
            <person name="Wilkins M.J."/>
            <person name="Karaoz U."/>
            <person name="Brodie E.L."/>
            <person name="Williams K.H."/>
            <person name="Hubbard S.S."/>
            <person name="Banfield J.F."/>
        </authorList>
    </citation>
    <scope>NUCLEOTIDE SEQUENCE [LARGE SCALE GENOMIC DNA]</scope>
</reference>
<dbReference type="InterPro" id="IPR001173">
    <property type="entry name" value="Glyco_trans_2-like"/>
</dbReference>
<dbReference type="AlphaFoldDB" id="A0A1F7I974"/>
<dbReference type="Proteomes" id="UP000179270">
    <property type="component" value="Unassembled WGS sequence"/>
</dbReference>
<comment type="caution">
    <text evidence="2">The sequence shown here is derived from an EMBL/GenBank/DDBJ whole genome shotgun (WGS) entry which is preliminary data.</text>
</comment>
<dbReference type="CDD" id="cd04186">
    <property type="entry name" value="GT_2_like_c"/>
    <property type="match status" value="1"/>
</dbReference>
<dbReference type="SUPFAM" id="SSF53448">
    <property type="entry name" value="Nucleotide-diphospho-sugar transferases"/>
    <property type="match status" value="1"/>
</dbReference>
<feature type="domain" description="Glycosyltransferase 2-like" evidence="1">
    <location>
        <begin position="5"/>
        <end position="196"/>
    </location>
</feature>
<name>A0A1F7I974_9BACT</name>
<dbReference type="EMBL" id="MGAF01000042">
    <property type="protein sequence ID" value="OGK39894.1"/>
    <property type="molecule type" value="Genomic_DNA"/>
</dbReference>
<sequence length="303" mass="34312">MPKVSIIVLTYNSEKYIEKLLESIVKFNKDSNYEIIVVDNNSEDGTVRLIQNSKLPSTPLGTSKSQSANWRTKFKIIENKENVGFSRGINMGAREAKGEYLLFINPDAEWNSGSVNNFVSLFEGDDKIGVIGGKILTKDGSSEKSAGRFLKTSEVFLTTLGLDEALGVRFSPNKRCEVDFVSGGFMAVRRDLFERLGGFDENFFMYIEDMEFCFRVKKEELKVLFDPSIEVIHESHGSSNRSFAIENIYRGLLYFHKKHGTPFSYNSIKLLLQAKSSVLVLLGKIINNKYLTVTYSKLLRLKT</sequence>
<dbReference type="Pfam" id="PF00535">
    <property type="entry name" value="Glycos_transf_2"/>
    <property type="match status" value="1"/>
</dbReference>
<evidence type="ECO:0000313" key="2">
    <source>
        <dbReference type="EMBL" id="OGK39894.1"/>
    </source>
</evidence>
<protein>
    <recommendedName>
        <fullName evidence="1">Glycosyltransferase 2-like domain-containing protein</fullName>
    </recommendedName>
</protein>
<gene>
    <name evidence="2" type="ORF">A3A74_05415</name>
</gene>
<dbReference type="STRING" id="1802055.A3A74_05415"/>
<organism evidence="2 3">
    <name type="scientific">Candidatus Roizmanbacteria bacterium RIFCSPLOWO2_01_FULL_35_13</name>
    <dbReference type="NCBI Taxonomy" id="1802055"/>
    <lineage>
        <taxon>Bacteria</taxon>
        <taxon>Candidatus Roizmaniibacteriota</taxon>
    </lineage>
</organism>
<accession>A0A1F7I974</accession>